<evidence type="ECO:0000313" key="3">
    <source>
        <dbReference type="Proteomes" id="UP000321479"/>
    </source>
</evidence>
<keyword evidence="3" id="KW-1185">Reference proteome</keyword>
<sequence>MVSPFKKNPVKARLITIAVLAILIFLITLLEDHPSTVERYYSRGVYPVICHIFHAVFNLFPFSVGDIIYIATVIYMGYAFVKLVRMLFKRNWKRAAIYVCGMTIGMQSAIIAFYFFWGMNYYRPSAGERLGLEDSTYTLTDLKAVTAMLIDSANACRQRVNQVDLGRTNASIYQTAVRAVKQLDDGSPNFKVYDPEIKSSLISPLLNYLGTSGYYNPFTSESQMNYEMPSFVRPFVACHELSHQMGYGPEDEANFVGFIAATRSGDNFFRYSAYYLGVQEFMYALRSQDSLARKELRKRISPAVLNDFKTERDYWMSYEGKLESVSSFFYDNFLKANNQPQGLKTYNRMVLLVLAYRKKHQL</sequence>
<name>A0A5B8UVT4_9SPHI</name>
<gene>
    <name evidence="2" type="ORF">FRZ54_11820</name>
</gene>
<reference evidence="2 3" key="1">
    <citation type="journal article" date="2017" name="Curr. Microbiol.">
        <title>Mucilaginibacter ginsenosidivorans sp. nov., Isolated from Soil of Ginseng Field.</title>
        <authorList>
            <person name="Kim M.M."/>
            <person name="Siddiqi M.Z."/>
            <person name="Im W.T."/>
        </authorList>
    </citation>
    <scope>NUCLEOTIDE SEQUENCE [LARGE SCALE GENOMIC DNA]</scope>
    <source>
        <strain evidence="2 3">Gsoil 3017</strain>
    </source>
</reference>
<accession>A0A5B8UVT4</accession>
<keyword evidence="1" id="KW-0472">Membrane</keyword>
<dbReference type="Pfam" id="PF12725">
    <property type="entry name" value="DUF3810"/>
    <property type="match status" value="1"/>
</dbReference>
<feature type="transmembrane region" description="Helical" evidence="1">
    <location>
        <begin position="95"/>
        <end position="117"/>
    </location>
</feature>
<dbReference type="KEGG" id="mgin:FRZ54_11820"/>
<evidence type="ECO:0000313" key="2">
    <source>
        <dbReference type="EMBL" id="QEC63237.1"/>
    </source>
</evidence>
<dbReference type="Proteomes" id="UP000321479">
    <property type="component" value="Chromosome"/>
</dbReference>
<feature type="transmembrane region" description="Helical" evidence="1">
    <location>
        <begin position="67"/>
        <end position="88"/>
    </location>
</feature>
<protein>
    <submittedName>
        <fullName evidence="2">DUF3810 domain-containing protein</fullName>
    </submittedName>
</protein>
<dbReference type="EMBL" id="CP042436">
    <property type="protein sequence ID" value="QEC63237.1"/>
    <property type="molecule type" value="Genomic_DNA"/>
</dbReference>
<dbReference type="OrthoDB" id="1048788at2"/>
<feature type="transmembrane region" description="Helical" evidence="1">
    <location>
        <begin position="12"/>
        <end position="30"/>
    </location>
</feature>
<organism evidence="2 3">
    <name type="scientific">Mucilaginibacter ginsenosidivorans</name>
    <dbReference type="NCBI Taxonomy" id="398053"/>
    <lineage>
        <taxon>Bacteria</taxon>
        <taxon>Pseudomonadati</taxon>
        <taxon>Bacteroidota</taxon>
        <taxon>Sphingobacteriia</taxon>
        <taxon>Sphingobacteriales</taxon>
        <taxon>Sphingobacteriaceae</taxon>
        <taxon>Mucilaginibacter</taxon>
    </lineage>
</organism>
<keyword evidence="1" id="KW-0812">Transmembrane</keyword>
<dbReference type="InterPro" id="IPR024294">
    <property type="entry name" value="DUF3810"/>
</dbReference>
<dbReference type="AlphaFoldDB" id="A0A5B8UVT4"/>
<proteinExistence type="predicted"/>
<evidence type="ECO:0000256" key="1">
    <source>
        <dbReference type="SAM" id="Phobius"/>
    </source>
</evidence>
<keyword evidence="1" id="KW-1133">Transmembrane helix</keyword>